<organism evidence="14 15">
    <name type="scientific">Aerophobetes bacterium</name>
    <dbReference type="NCBI Taxonomy" id="2030807"/>
    <lineage>
        <taxon>Bacteria</taxon>
        <taxon>Candidatus Aerophobota</taxon>
    </lineage>
</organism>
<dbReference type="GO" id="GO:0046872">
    <property type="term" value="F:metal ion binding"/>
    <property type="evidence" value="ECO:0007669"/>
    <property type="project" value="UniProtKB-KW"/>
</dbReference>
<dbReference type="EMBL" id="QMPY01000046">
    <property type="protein sequence ID" value="RLE08095.1"/>
    <property type="molecule type" value="Genomic_DNA"/>
</dbReference>
<evidence type="ECO:0000256" key="1">
    <source>
        <dbReference type="ARBA" id="ARBA00001946"/>
    </source>
</evidence>
<dbReference type="SUPFAM" id="SSF54631">
    <property type="entry name" value="CBS-domain pair"/>
    <property type="match status" value="1"/>
</dbReference>
<evidence type="ECO:0000313" key="15">
    <source>
        <dbReference type="Proteomes" id="UP000277457"/>
    </source>
</evidence>
<dbReference type="InterPro" id="IPR002646">
    <property type="entry name" value="PolA_pol_head_dom"/>
</dbReference>
<evidence type="ECO:0000256" key="4">
    <source>
        <dbReference type="ARBA" id="ARBA00022679"/>
    </source>
</evidence>
<keyword evidence="10 12" id="KW-0694">RNA-binding</keyword>
<evidence type="ECO:0000256" key="10">
    <source>
        <dbReference type="ARBA" id="ARBA00022884"/>
    </source>
</evidence>
<dbReference type="Gene3D" id="1.10.3090.10">
    <property type="entry name" value="cca-adding enzyme, domain 2"/>
    <property type="match status" value="1"/>
</dbReference>
<dbReference type="SMART" id="SM00116">
    <property type="entry name" value="CBS"/>
    <property type="match status" value="2"/>
</dbReference>
<dbReference type="GO" id="GO:0000049">
    <property type="term" value="F:tRNA binding"/>
    <property type="evidence" value="ECO:0007669"/>
    <property type="project" value="UniProtKB-KW"/>
</dbReference>
<evidence type="ECO:0000256" key="12">
    <source>
        <dbReference type="RuleBase" id="RU003953"/>
    </source>
</evidence>
<dbReference type="Gene3D" id="3.90.1640.10">
    <property type="entry name" value="inorganic pyrophosphatase (n-terminal core)"/>
    <property type="match status" value="1"/>
</dbReference>
<name>A0A662D5Q4_UNCAE</name>
<dbReference type="GO" id="GO:0008033">
    <property type="term" value="P:tRNA processing"/>
    <property type="evidence" value="ECO:0007669"/>
    <property type="project" value="UniProtKB-KW"/>
</dbReference>
<evidence type="ECO:0000256" key="11">
    <source>
        <dbReference type="PROSITE-ProRule" id="PRU00703"/>
    </source>
</evidence>
<keyword evidence="8" id="KW-0547">Nucleotide-binding</keyword>
<gene>
    <name evidence="14" type="ORF">DRZ78_01810</name>
</gene>
<evidence type="ECO:0000256" key="7">
    <source>
        <dbReference type="ARBA" id="ARBA00022723"/>
    </source>
</evidence>
<dbReference type="Pfam" id="PF00571">
    <property type="entry name" value="CBS"/>
    <property type="match status" value="2"/>
</dbReference>
<dbReference type="InterPro" id="IPR000644">
    <property type="entry name" value="CBS_dom"/>
</dbReference>
<evidence type="ECO:0000256" key="3">
    <source>
        <dbReference type="ARBA" id="ARBA00022555"/>
    </source>
</evidence>
<evidence type="ECO:0000256" key="6">
    <source>
        <dbReference type="ARBA" id="ARBA00022695"/>
    </source>
</evidence>
<evidence type="ECO:0000256" key="2">
    <source>
        <dbReference type="ARBA" id="ARBA00007265"/>
    </source>
</evidence>
<evidence type="ECO:0000256" key="5">
    <source>
        <dbReference type="ARBA" id="ARBA00022694"/>
    </source>
</evidence>
<dbReference type="PANTHER" id="PTHR47788">
    <property type="entry name" value="POLYA POLYMERASE"/>
    <property type="match status" value="1"/>
</dbReference>
<dbReference type="InterPro" id="IPR038763">
    <property type="entry name" value="DHH_sf"/>
</dbReference>
<dbReference type="InterPro" id="IPR052390">
    <property type="entry name" value="tRNA_nt/polyA_polymerase"/>
</dbReference>
<dbReference type="Proteomes" id="UP000277457">
    <property type="component" value="Unassembled WGS sequence"/>
</dbReference>
<evidence type="ECO:0000256" key="9">
    <source>
        <dbReference type="ARBA" id="ARBA00022842"/>
    </source>
</evidence>
<sequence length="825" mass="94734">MSLYGDIVQNVKTEDIDLDKITRLILVDTRWINRIGIFRQLIGKKEVEIHLYDHHPPHPGDIEGDVGICKEVGATVSILTELIRKREIPISPAEATLFGLGIYEDTGSLSFTSTTPLDLEMAGWLLSRGASLELISSFLNRGLTKKQTLLFSDFLEKAQTRIINGIEVVVVATEVDEFIGGLSLPLHKFIDFKNLKVVFALIKTRDKIHLIARSRIPSVNVAEILSVFGGGGHNFAASAVIKEKDLKEVEGQLYQILEERVEPETMIKEVMSTPVITTVPQTSVREAKDMFKKYGIGVLPIMEKGNVMGLISREEVDRLSLHNPEKIPLKGHFSPKFASVSPLVSVRKAQEIMREEEVRRILVMEKNKLVGVITGSDLLDFFHREKKDLNTANKRRNLTRLLEEKVPRRILYLLRQAGKIAQEMGYKVFIVGGFVRDLLLGIDNLDIDLVVEGEGIVFAAKFAERTGGKLLKKHREFGTATLIFPEDFKLDIATSRREFYPEPAVLPQVEPASLYEDLWRRDFTLNAMAIDLSPSSSGRLIDFFGGERDIRERKVRVLHQNSFIEDPTRVFRAIRFEQRYGFTIEEKTEELIKEVLKKGIFHQLSKQRIKDEMIQILEEDKPEKAIYRMQELGVLEAIHPRMHLTPQREKILDSLVDVFARFEIFSEESIKKWLIRFLVLLEGLNEEELKKFCSEYKFTREERNSIMEARLKAEKVINGLKVSGSLSPSFIYYFLQPFSRETLLFAMAKAKEELVEKRILLYLSRLRNVEAEIDGDDLKRMGYKPSPRFKEILEAVKRARLDGKVRTKEEEIKYVRENFPSEVEE</sequence>
<comment type="similarity">
    <text evidence="2 12">Belongs to the tRNA nucleotidyltransferase/poly(A) polymerase family.</text>
</comment>
<dbReference type="GO" id="GO:0000166">
    <property type="term" value="F:nucleotide binding"/>
    <property type="evidence" value="ECO:0007669"/>
    <property type="project" value="UniProtKB-KW"/>
</dbReference>
<dbReference type="PANTHER" id="PTHR47788:SF1">
    <property type="entry name" value="A-ADDING TRNA NUCLEOTIDYLTRANSFERASE"/>
    <property type="match status" value="1"/>
</dbReference>
<dbReference type="Pfam" id="PF12627">
    <property type="entry name" value="PolyA_pol_RNAbd"/>
    <property type="match status" value="1"/>
</dbReference>
<dbReference type="InterPro" id="IPR043519">
    <property type="entry name" value="NT_sf"/>
</dbReference>
<comment type="cofactor">
    <cofactor evidence="1">
        <name>Mg(2+)</name>
        <dbReference type="ChEBI" id="CHEBI:18420"/>
    </cofactor>
</comment>
<dbReference type="Pfam" id="PF01743">
    <property type="entry name" value="PolyA_pol"/>
    <property type="match status" value="1"/>
</dbReference>
<feature type="domain" description="CBS" evidence="13">
    <location>
        <begin position="333"/>
        <end position="389"/>
    </location>
</feature>
<dbReference type="GO" id="GO:0016779">
    <property type="term" value="F:nucleotidyltransferase activity"/>
    <property type="evidence" value="ECO:0007669"/>
    <property type="project" value="UniProtKB-KW"/>
</dbReference>
<evidence type="ECO:0000313" key="14">
    <source>
        <dbReference type="EMBL" id="RLE08095.1"/>
    </source>
</evidence>
<dbReference type="SUPFAM" id="SSF64182">
    <property type="entry name" value="DHH phosphoesterases"/>
    <property type="match status" value="1"/>
</dbReference>
<dbReference type="SUPFAM" id="SSF81301">
    <property type="entry name" value="Nucleotidyltransferase"/>
    <property type="match status" value="1"/>
</dbReference>
<keyword evidence="5" id="KW-0819">tRNA processing</keyword>
<evidence type="ECO:0000259" key="13">
    <source>
        <dbReference type="PROSITE" id="PS51371"/>
    </source>
</evidence>
<keyword evidence="9" id="KW-0460">Magnesium</keyword>
<keyword evidence="11" id="KW-0129">CBS domain</keyword>
<dbReference type="AlphaFoldDB" id="A0A662D5Q4"/>
<keyword evidence="4 12" id="KW-0808">Transferase</keyword>
<keyword evidence="7" id="KW-0479">Metal-binding</keyword>
<dbReference type="InterPro" id="IPR046342">
    <property type="entry name" value="CBS_dom_sf"/>
</dbReference>
<feature type="domain" description="CBS" evidence="13">
    <location>
        <begin position="271"/>
        <end position="327"/>
    </location>
</feature>
<dbReference type="InterPro" id="IPR032828">
    <property type="entry name" value="PolyA_RNA-bd"/>
</dbReference>
<dbReference type="SUPFAM" id="SSF81891">
    <property type="entry name" value="Poly A polymerase C-terminal region-like"/>
    <property type="match status" value="1"/>
</dbReference>
<accession>A0A662D5Q4</accession>
<evidence type="ECO:0000256" key="8">
    <source>
        <dbReference type="ARBA" id="ARBA00022741"/>
    </source>
</evidence>
<keyword evidence="3" id="KW-0820">tRNA-binding</keyword>
<proteinExistence type="inferred from homology"/>
<protein>
    <recommendedName>
        <fullName evidence="13">CBS domain-containing protein</fullName>
    </recommendedName>
</protein>
<dbReference type="Gene3D" id="3.10.580.10">
    <property type="entry name" value="CBS-domain"/>
    <property type="match status" value="1"/>
</dbReference>
<reference evidence="14 15" key="1">
    <citation type="submission" date="2018-06" db="EMBL/GenBank/DDBJ databases">
        <title>Extensive metabolic versatility and redundancy in microbially diverse, dynamic hydrothermal sediments.</title>
        <authorList>
            <person name="Dombrowski N."/>
            <person name="Teske A."/>
            <person name="Baker B.J."/>
        </authorList>
    </citation>
    <scope>NUCLEOTIDE SEQUENCE [LARGE SCALE GENOMIC DNA]</scope>
    <source>
        <strain evidence="14">B7_G13</strain>
    </source>
</reference>
<comment type="caution">
    <text evidence="14">The sequence shown here is derived from an EMBL/GenBank/DDBJ whole genome shotgun (WGS) entry which is preliminary data.</text>
</comment>
<dbReference type="CDD" id="cd05398">
    <property type="entry name" value="NT_ClassII-CCAase"/>
    <property type="match status" value="1"/>
</dbReference>
<dbReference type="PROSITE" id="PS51371">
    <property type="entry name" value="CBS"/>
    <property type="match status" value="2"/>
</dbReference>
<dbReference type="Gene3D" id="3.10.310.30">
    <property type="match status" value="1"/>
</dbReference>
<keyword evidence="6" id="KW-0548">Nucleotidyltransferase</keyword>
<dbReference type="Gene3D" id="3.30.460.10">
    <property type="entry name" value="Beta Polymerase, domain 2"/>
    <property type="match status" value="1"/>
</dbReference>